<dbReference type="GO" id="GO:0003700">
    <property type="term" value="F:DNA-binding transcription factor activity"/>
    <property type="evidence" value="ECO:0007669"/>
    <property type="project" value="InterPro"/>
</dbReference>
<evidence type="ECO:0000256" key="2">
    <source>
        <dbReference type="ARBA" id="ARBA00022723"/>
    </source>
</evidence>
<evidence type="ECO:0000256" key="3">
    <source>
        <dbReference type="ARBA" id="ARBA00023015"/>
    </source>
</evidence>
<feature type="domain" description="Xylanolytic transcriptional activator regulatory" evidence="7">
    <location>
        <begin position="193"/>
        <end position="268"/>
    </location>
</feature>
<dbReference type="PANTHER" id="PTHR46910:SF3">
    <property type="entry name" value="HALOTOLERANCE PROTEIN 9-RELATED"/>
    <property type="match status" value="1"/>
</dbReference>
<dbReference type="GO" id="GO:0006351">
    <property type="term" value="P:DNA-templated transcription"/>
    <property type="evidence" value="ECO:0007669"/>
    <property type="project" value="InterPro"/>
</dbReference>
<gene>
    <name evidence="8" type="ORF">BO71DRAFT_462728</name>
</gene>
<accession>A0A319DKV7</accession>
<keyword evidence="9" id="KW-1185">Reference proteome</keyword>
<reference evidence="8 9" key="1">
    <citation type="submission" date="2018-02" db="EMBL/GenBank/DDBJ databases">
        <title>The genomes of Aspergillus section Nigri reveals drivers in fungal speciation.</title>
        <authorList>
            <consortium name="DOE Joint Genome Institute"/>
            <person name="Vesth T.C."/>
            <person name="Nybo J."/>
            <person name="Theobald S."/>
            <person name="Brandl J."/>
            <person name="Frisvad J.C."/>
            <person name="Nielsen K.F."/>
            <person name="Lyhne E.K."/>
            <person name="Kogle M.E."/>
            <person name="Kuo A."/>
            <person name="Riley R."/>
            <person name="Clum A."/>
            <person name="Nolan M."/>
            <person name="Lipzen A."/>
            <person name="Salamov A."/>
            <person name="Henrissat B."/>
            <person name="Wiebenga A."/>
            <person name="De vries R.P."/>
            <person name="Grigoriev I.V."/>
            <person name="Mortensen U.H."/>
            <person name="Andersen M.R."/>
            <person name="Baker S.E."/>
        </authorList>
    </citation>
    <scope>NUCLEOTIDE SEQUENCE [LARGE SCALE GENOMIC DNA]</scope>
    <source>
        <strain evidence="8 9">CBS 707.79</strain>
    </source>
</reference>
<name>A0A319DKV7_9EURO</name>
<proteinExistence type="predicted"/>
<dbReference type="GO" id="GO:0008270">
    <property type="term" value="F:zinc ion binding"/>
    <property type="evidence" value="ECO:0007669"/>
    <property type="project" value="InterPro"/>
</dbReference>
<sequence>MADEAAHGAEGDDATTSTTVTIEPTKLNLGFQVVDYLKAHSGVVRGLVRRIYTLGRLAIIPESIMLPTLDGVWELLAGNTTMGETARLSTISTTLEEYCRRIGGRNLRRETIGNVLVMASICLVHMPESEAVLLDLRRSFRKAETLPHLLDMANQMAVCLKYNQMLLASQKWGYSNLWVCSSLGGAHILRVCHGHPSELPPSRADQYPGFMSQWRRRCFAVISSMDKIVATVFGRPPFLSRHYCSLEPPLDVHDDNNDHSFSTAFDIYIRLRFLLSTVREEVLELHLGTERVDLPLRTGQESHNLRTIWNSCPPHLEYNASMWTSHLPCDVWPLFSLYLEHQYSLFLIHRLSAYQRPPDQSSDLISVARDILSTVIVLNNERENLRAIRSDFGGVLLPFGLPCAEVLLTEVLRQTSTPAARVPRTPRAETVRDLTIFVSCLSWATSRGSGHFEFGQTVQANLTRRLDQLLDQSGNDHGGAAVGDDSELLELGLGLDSFIDWDIAGLQDPRFELFCGSIL</sequence>
<keyword evidence="5" id="KW-0804">Transcription</keyword>
<dbReference type="AlphaFoldDB" id="A0A319DKV7"/>
<evidence type="ECO:0000313" key="8">
    <source>
        <dbReference type="EMBL" id="PYH98155.1"/>
    </source>
</evidence>
<dbReference type="Proteomes" id="UP000247810">
    <property type="component" value="Unassembled WGS sequence"/>
</dbReference>
<dbReference type="Pfam" id="PF04082">
    <property type="entry name" value="Fungal_trans"/>
    <property type="match status" value="1"/>
</dbReference>
<dbReference type="InterPro" id="IPR007219">
    <property type="entry name" value="XnlR_reg_dom"/>
</dbReference>
<dbReference type="InterPro" id="IPR050987">
    <property type="entry name" value="AtrR-like"/>
</dbReference>
<dbReference type="STRING" id="1448320.A0A319DKV7"/>
<organism evidence="8 9">
    <name type="scientific">Aspergillus ellipticus CBS 707.79</name>
    <dbReference type="NCBI Taxonomy" id="1448320"/>
    <lineage>
        <taxon>Eukaryota</taxon>
        <taxon>Fungi</taxon>
        <taxon>Dikarya</taxon>
        <taxon>Ascomycota</taxon>
        <taxon>Pezizomycotina</taxon>
        <taxon>Eurotiomycetes</taxon>
        <taxon>Eurotiomycetidae</taxon>
        <taxon>Eurotiales</taxon>
        <taxon>Aspergillaceae</taxon>
        <taxon>Aspergillus</taxon>
        <taxon>Aspergillus subgen. Circumdati</taxon>
    </lineage>
</organism>
<evidence type="ECO:0000256" key="1">
    <source>
        <dbReference type="ARBA" id="ARBA00004123"/>
    </source>
</evidence>
<evidence type="ECO:0000259" key="7">
    <source>
        <dbReference type="Pfam" id="PF04082"/>
    </source>
</evidence>
<evidence type="ECO:0000256" key="6">
    <source>
        <dbReference type="ARBA" id="ARBA00023242"/>
    </source>
</evidence>
<dbReference type="EMBL" id="KZ825815">
    <property type="protein sequence ID" value="PYH98155.1"/>
    <property type="molecule type" value="Genomic_DNA"/>
</dbReference>
<evidence type="ECO:0000313" key="9">
    <source>
        <dbReference type="Proteomes" id="UP000247810"/>
    </source>
</evidence>
<dbReference type="GO" id="GO:0005634">
    <property type="term" value="C:nucleus"/>
    <property type="evidence" value="ECO:0007669"/>
    <property type="project" value="UniProtKB-SubCell"/>
</dbReference>
<dbReference type="GO" id="GO:0003677">
    <property type="term" value="F:DNA binding"/>
    <property type="evidence" value="ECO:0007669"/>
    <property type="project" value="UniProtKB-KW"/>
</dbReference>
<dbReference type="PANTHER" id="PTHR46910">
    <property type="entry name" value="TRANSCRIPTION FACTOR PDR1"/>
    <property type="match status" value="1"/>
</dbReference>
<dbReference type="OrthoDB" id="4898680at2759"/>
<protein>
    <recommendedName>
        <fullName evidence="7">Xylanolytic transcriptional activator regulatory domain-containing protein</fullName>
    </recommendedName>
</protein>
<keyword evidence="6" id="KW-0539">Nucleus</keyword>
<keyword evidence="2" id="KW-0479">Metal-binding</keyword>
<evidence type="ECO:0000256" key="4">
    <source>
        <dbReference type="ARBA" id="ARBA00023125"/>
    </source>
</evidence>
<comment type="subcellular location">
    <subcellularLocation>
        <location evidence="1">Nucleus</location>
    </subcellularLocation>
</comment>
<dbReference type="CDD" id="cd12148">
    <property type="entry name" value="fungal_TF_MHR"/>
    <property type="match status" value="1"/>
</dbReference>
<keyword evidence="3" id="KW-0805">Transcription regulation</keyword>
<keyword evidence="4" id="KW-0238">DNA-binding</keyword>
<dbReference type="VEuPathDB" id="FungiDB:BO71DRAFT_462728"/>
<evidence type="ECO:0000256" key="5">
    <source>
        <dbReference type="ARBA" id="ARBA00023163"/>
    </source>
</evidence>